<proteinExistence type="predicted"/>
<evidence type="ECO:0000313" key="3">
    <source>
        <dbReference type="Proteomes" id="UP000647587"/>
    </source>
</evidence>
<name>A0ABQ2F2C9_9DEIO</name>
<dbReference type="Proteomes" id="UP000647587">
    <property type="component" value="Unassembled WGS sequence"/>
</dbReference>
<protein>
    <submittedName>
        <fullName evidence="2">Uncharacterized protein</fullName>
    </submittedName>
</protein>
<reference evidence="3" key="1">
    <citation type="journal article" date="2019" name="Int. J. Syst. Evol. Microbiol.">
        <title>The Global Catalogue of Microorganisms (GCM) 10K type strain sequencing project: providing services to taxonomists for standard genome sequencing and annotation.</title>
        <authorList>
            <consortium name="The Broad Institute Genomics Platform"/>
            <consortium name="The Broad Institute Genome Sequencing Center for Infectious Disease"/>
            <person name="Wu L."/>
            <person name="Ma J."/>
        </authorList>
    </citation>
    <scope>NUCLEOTIDE SEQUENCE [LARGE SCALE GENOMIC DNA]</scope>
    <source>
        <strain evidence="3">JCM 30331</strain>
    </source>
</reference>
<evidence type="ECO:0000256" key="1">
    <source>
        <dbReference type="SAM" id="SignalP"/>
    </source>
</evidence>
<sequence>MNVLAPVMFLALLVTSCTPATSGSPTPASIGLVCTGSSIGTLTRAESELSVVINKAGEVSGSFTNNGTVFAANGKAAVSEDARARTLVVSQLTLSLDSTVAGRAGITASMGAVRTGVGLVGALGSSGNLNGVLDEKGAFTGTFRGLQGTYRTLMGCGVS</sequence>
<feature type="chain" id="PRO_5045395009" evidence="1">
    <location>
        <begin position="21"/>
        <end position="159"/>
    </location>
</feature>
<gene>
    <name evidence="2" type="ORF">GCM10008955_40000</name>
</gene>
<dbReference type="EMBL" id="BMPP01000031">
    <property type="protein sequence ID" value="GGK42265.1"/>
    <property type="molecule type" value="Genomic_DNA"/>
</dbReference>
<keyword evidence="3" id="KW-1185">Reference proteome</keyword>
<evidence type="ECO:0000313" key="2">
    <source>
        <dbReference type="EMBL" id="GGK42265.1"/>
    </source>
</evidence>
<comment type="caution">
    <text evidence="2">The sequence shown here is derived from an EMBL/GenBank/DDBJ whole genome shotgun (WGS) entry which is preliminary data.</text>
</comment>
<feature type="signal peptide" evidence="1">
    <location>
        <begin position="1"/>
        <end position="20"/>
    </location>
</feature>
<accession>A0ABQ2F2C9</accession>
<organism evidence="2 3">
    <name type="scientific">Deinococcus malanensis</name>
    <dbReference type="NCBI Taxonomy" id="1706855"/>
    <lineage>
        <taxon>Bacteria</taxon>
        <taxon>Thermotogati</taxon>
        <taxon>Deinococcota</taxon>
        <taxon>Deinococci</taxon>
        <taxon>Deinococcales</taxon>
        <taxon>Deinococcaceae</taxon>
        <taxon>Deinococcus</taxon>
    </lineage>
</organism>
<keyword evidence="1" id="KW-0732">Signal</keyword>